<dbReference type="SUPFAM" id="SSF51395">
    <property type="entry name" value="FMN-linked oxidoreductases"/>
    <property type="match status" value="1"/>
</dbReference>
<dbReference type="Gene3D" id="3.20.20.70">
    <property type="entry name" value="Aldolase class I"/>
    <property type="match status" value="1"/>
</dbReference>
<dbReference type="Pfam" id="PF00724">
    <property type="entry name" value="Oxidored_FMN"/>
    <property type="match status" value="1"/>
</dbReference>
<protein>
    <submittedName>
        <fullName evidence="6">NADPH dehydrogenase</fullName>
    </submittedName>
</protein>
<dbReference type="InterPro" id="IPR001155">
    <property type="entry name" value="OxRdtase_FMN_N"/>
</dbReference>
<evidence type="ECO:0000256" key="4">
    <source>
        <dbReference type="ARBA" id="ARBA00023002"/>
    </source>
</evidence>
<evidence type="ECO:0000313" key="6">
    <source>
        <dbReference type="EMBL" id="KAH9834380.1"/>
    </source>
</evidence>
<gene>
    <name evidence="6" type="ORF">Tdes44962_MAKER02037</name>
</gene>
<dbReference type="Proteomes" id="UP001138500">
    <property type="component" value="Unassembled WGS sequence"/>
</dbReference>
<dbReference type="EMBL" id="RIBY02001001">
    <property type="protein sequence ID" value="KAH9834380.1"/>
    <property type="molecule type" value="Genomic_DNA"/>
</dbReference>
<sequence>MTVEEIDEVVANFVHGAVVAREAGFKGCQIHGAHGFLVSQFLSPRTNRRTDEYGGSPAKRMKLLRRLVTEIRAACPRPYCLGVKLNSADYMDAGQGLEIEEGLEQKHSGLHNSFGQKTRARGQQMRAGTRLREAFYTAFADRVTAVPSDVPVQLSGGFRSRTGMADALHAGTCDLIGLGRAAVLEPDLPRRILLNPAYDDEGSCARSHVIRGQWFARLIPVRVVGAGLPIQFFYYNMRRLGAGCGAIRTSVFPGCPSS</sequence>
<keyword evidence="7" id="KW-1185">Reference proteome</keyword>
<feature type="domain" description="NADH:flavin oxidoreductase/NADH oxidase N-terminal" evidence="5">
    <location>
        <begin position="1"/>
        <end position="192"/>
    </location>
</feature>
<organism evidence="6 7">
    <name type="scientific">Teratosphaeria destructans</name>
    <dbReference type="NCBI Taxonomy" id="418781"/>
    <lineage>
        <taxon>Eukaryota</taxon>
        <taxon>Fungi</taxon>
        <taxon>Dikarya</taxon>
        <taxon>Ascomycota</taxon>
        <taxon>Pezizomycotina</taxon>
        <taxon>Dothideomycetes</taxon>
        <taxon>Dothideomycetidae</taxon>
        <taxon>Mycosphaerellales</taxon>
        <taxon>Teratosphaeriaceae</taxon>
        <taxon>Teratosphaeria</taxon>
    </lineage>
</organism>
<reference evidence="6 7" key="2">
    <citation type="journal article" date="2021" name="Curr. Genet.">
        <title>Genetic response to nitrogen starvation in the aggressive Eucalyptus foliar pathogen Teratosphaeria destructans.</title>
        <authorList>
            <person name="Havenga M."/>
            <person name="Wingfield B.D."/>
            <person name="Wingfield M.J."/>
            <person name="Dreyer L.L."/>
            <person name="Roets F."/>
            <person name="Aylward J."/>
        </authorList>
    </citation>
    <scope>NUCLEOTIDE SEQUENCE [LARGE SCALE GENOMIC DNA]</scope>
    <source>
        <strain evidence="6">CMW44962</strain>
    </source>
</reference>
<accession>A0A9W7SW60</accession>
<dbReference type="PANTHER" id="PTHR43656:SF2">
    <property type="entry name" value="BINDING OXIDOREDUCTASE, PUTATIVE (AFU_ORTHOLOGUE AFUA_2G08260)-RELATED"/>
    <property type="match status" value="1"/>
</dbReference>
<evidence type="ECO:0000259" key="5">
    <source>
        <dbReference type="Pfam" id="PF00724"/>
    </source>
</evidence>
<dbReference type="AlphaFoldDB" id="A0A9W7SW60"/>
<evidence type="ECO:0000256" key="1">
    <source>
        <dbReference type="ARBA" id="ARBA00005979"/>
    </source>
</evidence>
<comment type="caution">
    <text evidence="6">The sequence shown here is derived from an EMBL/GenBank/DDBJ whole genome shotgun (WGS) entry which is preliminary data.</text>
</comment>
<dbReference type="InterPro" id="IPR013785">
    <property type="entry name" value="Aldolase_TIM"/>
</dbReference>
<dbReference type="GO" id="GO:0010181">
    <property type="term" value="F:FMN binding"/>
    <property type="evidence" value="ECO:0007669"/>
    <property type="project" value="InterPro"/>
</dbReference>
<keyword evidence="3" id="KW-0288">FMN</keyword>
<dbReference type="GO" id="GO:0016491">
    <property type="term" value="F:oxidoreductase activity"/>
    <property type="evidence" value="ECO:0007669"/>
    <property type="project" value="UniProtKB-KW"/>
</dbReference>
<evidence type="ECO:0000256" key="3">
    <source>
        <dbReference type="ARBA" id="ARBA00022643"/>
    </source>
</evidence>
<dbReference type="PANTHER" id="PTHR43656">
    <property type="entry name" value="BINDING OXIDOREDUCTASE, PUTATIVE (AFU_ORTHOLOGUE AFUA_2G08260)-RELATED"/>
    <property type="match status" value="1"/>
</dbReference>
<dbReference type="InterPro" id="IPR051799">
    <property type="entry name" value="NADH_flavin_oxidoreductase"/>
</dbReference>
<evidence type="ECO:0000256" key="2">
    <source>
        <dbReference type="ARBA" id="ARBA00022630"/>
    </source>
</evidence>
<name>A0A9W7SW60_9PEZI</name>
<comment type="similarity">
    <text evidence="1">Belongs to the NADH:flavin oxidoreductase/NADH oxidase family.</text>
</comment>
<reference evidence="6 7" key="1">
    <citation type="journal article" date="2018" name="IMA Fungus">
        <title>IMA Genome-F 10: Nine draft genome sequences of Claviceps purpurea s.lat., including C. arundinis, C. humidiphila, and C. cf. spartinae, pseudomolecules for the pitch canker pathogen Fusarium circinatum, draft genome of Davidsoniella eucalypti, Grosmannia galeiformis, Quambalaria eucalypti, and Teratosphaeria destructans.</title>
        <authorList>
            <person name="Wingfield B.D."/>
            <person name="Liu M."/>
            <person name="Nguyen H.D."/>
            <person name="Lane F.A."/>
            <person name="Morgan S.W."/>
            <person name="De Vos L."/>
            <person name="Wilken P.M."/>
            <person name="Duong T.A."/>
            <person name="Aylward J."/>
            <person name="Coetzee M.P."/>
            <person name="Dadej K."/>
            <person name="De Beer Z.W."/>
            <person name="Findlay W."/>
            <person name="Havenga M."/>
            <person name="Kolarik M."/>
            <person name="Menzies J.G."/>
            <person name="Naidoo K."/>
            <person name="Pochopski O."/>
            <person name="Shoukouhi P."/>
            <person name="Santana Q.C."/>
            <person name="Seifert K.A."/>
            <person name="Soal N."/>
            <person name="Steenkamp E.T."/>
            <person name="Tatham C.T."/>
            <person name="van der Nest M.A."/>
            <person name="Wingfield M.J."/>
        </authorList>
    </citation>
    <scope>NUCLEOTIDE SEQUENCE [LARGE SCALE GENOMIC DNA]</scope>
    <source>
        <strain evidence="6">CMW44962</strain>
    </source>
</reference>
<keyword evidence="4" id="KW-0560">Oxidoreductase</keyword>
<proteinExistence type="inferred from homology"/>
<keyword evidence="2" id="KW-0285">Flavoprotein</keyword>
<evidence type="ECO:0000313" key="7">
    <source>
        <dbReference type="Proteomes" id="UP001138500"/>
    </source>
</evidence>
<dbReference type="OrthoDB" id="1663137at2759"/>